<dbReference type="AlphaFoldDB" id="A0A238VI11"/>
<dbReference type="Proteomes" id="UP000198417">
    <property type="component" value="Unassembled WGS sequence"/>
</dbReference>
<evidence type="ECO:0000313" key="1">
    <source>
        <dbReference type="EMBL" id="SNR33129.1"/>
    </source>
</evidence>
<evidence type="ECO:0000313" key="2">
    <source>
        <dbReference type="Proteomes" id="UP000198417"/>
    </source>
</evidence>
<accession>A0A238VI11</accession>
<gene>
    <name evidence="1" type="ORF">SAMN06265370_10294</name>
</gene>
<dbReference type="EMBL" id="FZNN01000002">
    <property type="protein sequence ID" value="SNR33129.1"/>
    <property type="molecule type" value="Genomic_DNA"/>
</dbReference>
<proteinExistence type="predicted"/>
<organism evidence="1 2">
    <name type="scientific">Puniceibacterium sediminis</name>
    <dbReference type="NCBI Taxonomy" id="1608407"/>
    <lineage>
        <taxon>Bacteria</taxon>
        <taxon>Pseudomonadati</taxon>
        <taxon>Pseudomonadota</taxon>
        <taxon>Alphaproteobacteria</taxon>
        <taxon>Rhodobacterales</taxon>
        <taxon>Paracoccaceae</taxon>
        <taxon>Puniceibacterium</taxon>
    </lineage>
</organism>
<name>A0A238VI11_9RHOB</name>
<protein>
    <submittedName>
        <fullName evidence="1">Uncharacterized protein</fullName>
    </submittedName>
</protein>
<dbReference type="RefSeq" id="WP_089269074.1">
    <property type="nucleotide sequence ID" value="NZ_FZNN01000002.1"/>
</dbReference>
<sequence>MQSLRQHPPVGTLVSPPQATLDCETASLLRRFLLPIFENSNDWTNLRRRLMAKGYEIVFRDGQMILCNIETGQTLCTSSLLGAPLRILVARLGRARVIAHRDGATGTLA</sequence>
<dbReference type="OrthoDB" id="7866873at2"/>
<reference evidence="1 2" key="1">
    <citation type="submission" date="2017-06" db="EMBL/GenBank/DDBJ databases">
        <authorList>
            <person name="Kim H.J."/>
            <person name="Triplett B.A."/>
        </authorList>
    </citation>
    <scope>NUCLEOTIDE SEQUENCE [LARGE SCALE GENOMIC DNA]</scope>
    <source>
        <strain evidence="1 2">DSM 29052</strain>
    </source>
</reference>
<keyword evidence="2" id="KW-1185">Reference proteome</keyword>